<evidence type="ECO:0000313" key="2">
    <source>
        <dbReference type="EMBL" id="GAA5096236.1"/>
    </source>
</evidence>
<feature type="transmembrane region" description="Helical" evidence="1">
    <location>
        <begin position="62"/>
        <end position="85"/>
    </location>
</feature>
<dbReference type="EMBL" id="BAABKE010000002">
    <property type="protein sequence ID" value="GAA5096236.1"/>
    <property type="molecule type" value="Genomic_DNA"/>
</dbReference>
<gene>
    <name evidence="2" type="ORF">GCM10023338_06380</name>
</gene>
<proteinExistence type="predicted"/>
<sequence length="317" mass="36419">MITSPMHPIYFVLVAILPSTLFLIFSLATAHSIFSQLFIGLKNLIFKNDSAVTFQSKLPIRYIVQLISNTTWITILLTSIAVLFFKFTFQHVDFYLGNTFTESKEITESVIRYLNFFPEKLGLINFDYKIIEASFIKDGLDDAARSLWAKWIIIMILFHGLLPRILVFGYYVVRSLLHSVPQTPIISQPTILDQAIEKPLVIRAPKVEVHGQGNYQVALDITDQIRLSPDVIKLNDIETFQQFELKHKADPIETIDIFVDGNLMPDRGLLRRMIRLLNLAEHATIHVLTQDDYQKSMWHKHLSSVLVEGEAANYEIQ</sequence>
<evidence type="ECO:0000256" key="1">
    <source>
        <dbReference type="SAM" id="Phobius"/>
    </source>
</evidence>
<dbReference type="RefSeq" id="WP_245831105.1">
    <property type="nucleotide sequence ID" value="NZ_BAABKE010000002.1"/>
</dbReference>
<keyword evidence="1" id="KW-1133">Transmembrane helix</keyword>
<dbReference type="InterPro" id="IPR021296">
    <property type="entry name" value="DUF2868"/>
</dbReference>
<keyword evidence="1" id="KW-0472">Membrane</keyword>
<name>A0ABP9MK21_9GAMM</name>
<evidence type="ECO:0008006" key="4">
    <source>
        <dbReference type="Google" id="ProtNLM"/>
    </source>
</evidence>
<organism evidence="2 3">
    <name type="scientific">Wohlfahrtiimonas larvae</name>
    <dbReference type="NCBI Taxonomy" id="1157986"/>
    <lineage>
        <taxon>Bacteria</taxon>
        <taxon>Pseudomonadati</taxon>
        <taxon>Pseudomonadota</taxon>
        <taxon>Gammaproteobacteria</taxon>
        <taxon>Cardiobacteriales</taxon>
        <taxon>Ignatzschineriaceae</taxon>
        <taxon>Wohlfahrtiimonas</taxon>
    </lineage>
</organism>
<dbReference type="Pfam" id="PF11067">
    <property type="entry name" value="DUF2868"/>
    <property type="match status" value="1"/>
</dbReference>
<dbReference type="Proteomes" id="UP001500631">
    <property type="component" value="Unassembled WGS sequence"/>
</dbReference>
<protein>
    <recommendedName>
        <fullName evidence="4">DUF2868 domain-containing protein</fullName>
    </recommendedName>
</protein>
<feature type="transmembrane region" description="Helical" evidence="1">
    <location>
        <begin position="12"/>
        <end position="41"/>
    </location>
</feature>
<feature type="transmembrane region" description="Helical" evidence="1">
    <location>
        <begin position="151"/>
        <end position="173"/>
    </location>
</feature>
<comment type="caution">
    <text evidence="2">The sequence shown here is derived from an EMBL/GenBank/DDBJ whole genome shotgun (WGS) entry which is preliminary data.</text>
</comment>
<evidence type="ECO:0000313" key="3">
    <source>
        <dbReference type="Proteomes" id="UP001500631"/>
    </source>
</evidence>
<keyword evidence="1" id="KW-0812">Transmembrane</keyword>
<keyword evidence="3" id="KW-1185">Reference proteome</keyword>
<accession>A0ABP9MK21</accession>
<reference evidence="3" key="1">
    <citation type="journal article" date="2019" name="Int. J. Syst. Evol. Microbiol.">
        <title>The Global Catalogue of Microorganisms (GCM) 10K type strain sequencing project: providing services to taxonomists for standard genome sequencing and annotation.</title>
        <authorList>
            <consortium name="The Broad Institute Genomics Platform"/>
            <consortium name="The Broad Institute Genome Sequencing Center for Infectious Disease"/>
            <person name="Wu L."/>
            <person name="Ma J."/>
        </authorList>
    </citation>
    <scope>NUCLEOTIDE SEQUENCE [LARGE SCALE GENOMIC DNA]</scope>
    <source>
        <strain evidence="3">JCM 18424</strain>
    </source>
</reference>